<dbReference type="PANTHER" id="PTHR45934">
    <property type="entry name" value="FAD/NAD(P)-BINDING OXIDOREDUCTASE FAMILY PROTEIN"/>
    <property type="match status" value="1"/>
</dbReference>
<dbReference type="GO" id="GO:0004497">
    <property type="term" value="F:monooxygenase activity"/>
    <property type="evidence" value="ECO:0007669"/>
    <property type="project" value="UniProtKB-KW"/>
</dbReference>
<dbReference type="OrthoDB" id="759125at2759"/>
<dbReference type="Proteomes" id="UP000479710">
    <property type="component" value="Unassembled WGS sequence"/>
</dbReference>
<dbReference type="PANTHER" id="PTHR45934:SF2">
    <property type="entry name" value="MONOOXYGENASE 1"/>
    <property type="match status" value="1"/>
</dbReference>
<evidence type="ECO:0000256" key="2">
    <source>
        <dbReference type="ARBA" id="ARBA00023033"/>
    </source>
</evidence>
<dbReference type="Gene3D" id="3.50.50.60">
    <property type="entry name" value="FAD/NAD(P)-binding domain"/>
    <property type="match status" value="1"/>
</dbReference>
<dbReference type="AlphaFoldDB" id="A0A6G1F5Q1"/>
<organism evidence="5 6">
    <name type="scientific">Oryza meyeriana var. granulata</name>
    <dbReference type="NCBI Taxonomy" id="110450"/>
    <lineage>
        <taxon>Eukaryota</taxon>
        <taxon>Viridiplantae</taxon>
        <taxon>Streptophyta</taxon>
        <taxon>Embryophyta</taxon>
        <taxon>Tracheophyta</taxon>
        <taxon>Spermatophyta</taxon>
        <taxon>Magnoliopsida</taxon>
        <taxon>Liliopsida</taxon>
        <taxon>Poales</taxon>
        <taxon>Poaceae</taxon>
        <taxon>BOP clade</taxon>
        <taxon>Oryzoideae</taxon>
        <taxon>Oryzeae</taxon>
        <taxon>Oryzinae</taxon>
        <taxon>Oryza</taxon>
        <taxon>Oryza meyeriana</taxon>
    </lineage>
</organism>
<dbReference type="InterPro" id="IPR002938">
    <property type="entry name" value="FAD-bd"/>
</dbReference>
<reference evidence="5 6" key="1">
    <citation type="submission" date="2019-11" db="EMBL/GenBank/DDBJ databases">
        <title>Whole genome sequence of Oryza granulata.</title>
        <authorList>
            <person name="Li W."/>
        </authorList>
    </citation>
    <scope>NUCLEOTIDE SEQUENCE [LARGE SCALE GENOMIC DNA]</scope>
    <source>
        <strain evidence="6">cv. Menghai</strain>
        <tissue evidence="5">Leaf</tissue>
    </source>
</reference>
<name>A0A6G1F5Q1_9ORYZ</name>
<gene>
    <name evidence="5" type="ORF">E2562_008673</name>
</gene>
<comment type="caution">
    <text evidence="5">The sequence shown here is derived from an EMBL/GenBank/DDBJ whole genome shotgun (WGS) entry which is preliminary data.</text>
</comment>
<evidence type="ECO:0000256" key="1">
    <source>
        <dbReference type="ARBA" id="ARBA00023002"/>
    </source>
</evidence>
<keyword evidence="1" id="KW-0560">Oxidoreductase</keyword>
<dbReference type="Pfam" id="PF01494">
    <property type="entry name" value="FAD_binding_3"/>
    <property type="match status" value="1"/>
</dbReference>
<evidence type="ECO:0000313" key="5">
    <source>
        <dbReference type="EMBL" id="KAF0932142.1"/>
    </source>
</evidence>
<dbReference type="InterPro" id="IPR044560">
    <property type="entry name" value="MOase"/>
</dbReference>
<dbReference type="InterPro" id="IPR036188">
    <property type="entry name" value="FAD/NAD-bd_sf"/>
</dbReference>
<evidence type="ECO:0000256" key="3">
    <source>
        <dbReference type="ARBA" id="ARBA00024018"/>
    </source>
</evidence>
<protein>
    <recommendedName>
        <fullName evidence="4">FAD-binding domain-containing protein</fullName>
    </recommendedName>
</protein>
<dbReference type="PRINTS" id="PR00420">
    <property type="entry name" value="RNGMNOXGNASE"/>
</dbReference>
<dbReference type="GO" id="GO:0071949">
    <property type="term" value="F:FAD binding"/>
    <property type="evidence" value="ECO:0007669"/>
    <property type="project" value="InterPro"/>
</dbReference>
<keyword evidence="6" id="KW-1185">Reference proteome</keyword>
<accession>A0A6G1F5Q1</accession>
<dbReference type="SUPFAM" id="SSF51905">
    <property type="entry name" value="FAD/NAD(P)-binding domain"/>
    <property type="match status" value="1"/>
</dbReference>
<dbReference type="EMBL" id="SPHZ02000001">
    <property type="protein sequence ID" value="KAF0932142.1"/>
    <property type="molecule type" value="Genomic_DNA"/>
</dbReference>
<proteinExistence type="inferred from homology"/>
<feature type="domain" description="FAD-binding" evidence="4">
    <location>
        <begin position="20"/>
        <end position="332"/>
    </location>
</feature>
<evidence type="ECO:0000313" key="6">
    <source>
        <dbReference type="Proteomes" id="UP000479710"/>
    </source>
</evidence>
<sequence length="420" mass="45695">MDIKAAAATTTEAEEEVHGVVIVGGGLCGLATALALHRKGIGSLVLERSEALRVGGVALNVHANGWRALEELGVADDLRSTANLLTSFRKVRLNRNKNETTVQPASKEIRCLRRKDVLEALAKNVPPGTIRYGCHIVAIDQDPTSNCTLLTTVDDKTIKAKVVIGCDGWNSVVAKHLGLSSLSQLPLFDVLGFTSYPEGHPFGTEILHIMGDDLDFGRIPVNENLVHFFLSRSIPDYSTGMDIDETTTTEYILEKLEEFPDEVEMVRRCDPASRWTVTKVWYRPPWQVALSSFRRGAVTVAGDAVHAMGPFIGQGGSAGLEDAVVLARSLSRAAVQLGGCAVTSRRRCDHSLLHDDKVGTAIEEYIAARRLRVTMLSLHNFTIGTLLTTRSLALKLVCVAVLALLGDDSRRDVNYDCGRL</sequence>
<comment type="similarity">
    <text evidence="3">Belongs to the 3-hydroxybenzoate 6-hydroxylase family.</text>
</comment>
<keyword evidence="2" id="KW-0503">Monooxygenase</keyword>
<evidence type="ECO:0000259" key="4">
    <source>
        <dbReference type="Pfam" id="PF01494"/>
    </source>
</evidence>